<dbReference type="Gene3D" id="1.10.287.70">
    <property type="match status" value="1"/>
</dbReference>
<name>A0A1J1HH52_9DIPT</name>
<keyword evidence="7" id="KW-0325">Glycoprotein</keyword>
<gene>
    <name evidence="9" type="ORF">CLUMA_CG001153</name>
</gene>
<keyword evidence="3 8" id="KW-0812">Transmembrane</keyword>
<dbReference type="OrthoDB" id="6614738at2759"/>
<organism evidence="9 10">
    <name type="scientific">Clunio marinus</name>
    <dbReference type="NCBI Taxonomy" id="568069"/>
    <lineage>
        <taxon>Eukaryota</taxon>
        <taxon>Metazoa</taxon>
        <taxon>Ecdysozoa</taxon>
        <taxon>Arthropoda</taxon>
        <taxon>Hexapoda</taxon>
        <taxon>Insecta</taxon>
        <taxon>Pterygota</taxon>
        <taxon>Neoptera</taxon>
        <taxon>Endopterygota</taxon>
        <taxon>Diptera</taxon>
        <taxon>Nematocera</taxon>
        <taxon>Chironomoidea</taxon>
        <taxon>Chironomidae</taxon>
        <taxon>Clunio</taxon>
    </lineage>
</organism>
<dbReference type="PANTHER" id="PTHR42643:SF30">
    <property type="entry name" value="IONOTROPIC RECEPTOR 40A-RELATED"/>
    <property type="match status" value="1"/>
</dbReference>
<evidence type="ECO:0000256" key="3">
    <source>
        <dbReference type="ARBA" id="ARBA00022692"/>
    </source>
</evidence>
<dbReference type="EMBL" id="CVRI01000004">
    <property type="protein sequence ID" value="CRK87351.1"/>
    <property type="molecule type" value="Genomic_DNA"/>
</dbReference>
<protein>
    <submittedName>
        <fullName evidence="9">CLUMA_CG001153, isoform A</fullName>
    </submittedName>
</protein>
<evidence type="ECO:0000256" key="6">
    <source>
        <dbReference type="ARBA" id="ARBA00023170"/>
    </source>
</evidence>
<evidence type="ECO:0000256" key="4">
    <source>
        <dbReference type="ARBA" id="ARBA00022989"/>
    </source>
</evidence>
<evidence type="ECO:0000313" key="10">
    <source>
        <dbReference type="Proteomes" id="UP000183832"/>
    </source>
</evidence>
<dbReference type="Proteomes" id="UP000183832">
    <property type="component" value="Unassembled WGS sequence"/>
</dbReference>
<keyword evidence="6" id="KW-0675">Receptor</keyword>
<keyword evidence="5 8" id="KW-0472">Membrane</keyword>
<keyword evidence="4 8" id="KW-1133">Transmembrane helix</keyword>
<feature type="transmembrane region" description="Helical" evidence="8">
    <location>
        <begin position="378"/>
        <end position="397"/>
    </location>
</feature>
<evidence type="ECO:0000313" key="9">
    <source>
        <dbReference type="EMBL" id="CRK87351.1"/>
    </source>
</evidence>
<evidence type="ECO:0000256" key="5">
    <source>
        <dbReference type="ARBA" id="ARBA00023136"/>
    </source>
</evidence>
<accession>A0A1J1HH52</accession>
<evidence type="ECO:0000256" key="2">
    <source>
        <dbReference type="ARBA" id="ARBA00022475"/>
    </source>
</evidence>
<dbReference type="STRING" id="568069.A0A1J1HH52"/>
<evidence type="ECO:0000256" key="1">
    <source>
        <dbReference type="ARBA" id="ARBA00004651"/>
    </source>
</evidence>
<keyword evidence="2" id="KW-1003">Cell membrane</keyword>
<dbReference type="SUPFAM" id="SSF53850">
    <property type="entry name" value="Periplasmic binding protein-like II"/>
    <property type="match status" value="1"/>
</dbReference>
<feature type="transmembrane region" description="Helical" evidence="8">
    <location>
        <begin position="338"/>
        <end position="366"/>
    </location>
</feature>
<evidence type="ECO:0000256" key="8">
    <source>
        <dbReference type="SAM" id="Phobius"/>
    </source>
</evidence>
<dbReference type="PANTHER" id="PTHR42643">
    <property type="entry name" value="IONOTROPIC RECEPTOR 20A-RELATED"/>
    <property type="match status" value="1"/>
</dbReference>
<reference evidence="9 10" key="1">
    <citation type="submission" date="2015-04" db="EMBL/GenBank/DDBJ databases">
        <authorList>
            <person name="Syromyatnikov M.Y."/>
            <person name="Popov V.N."/>
        </authorList>
    </citation>
    <scope>NUCLEOTIDE SEQUENCE [LARGE SCALE GENOMIC DNA]</scope>
</reference>
<proteinExistence type="predicted"/>
<dbReference type="AlphaFoldDB" id="A0A1J1HH52"/>
<dbReference type="InterPro" id="IPR052192">
    <property type="entry name" value="Insect_Ionotropic_Sensory_Rcpt"/>
</dbReference>
<keyword evidence="10" id="KW-1185">Reference proteome</keyword>
<sequence length="640" mass="74546">YGELKPLAYESDLAFTPCLINFTQKYFHSERALRGSLVIINFGKHPEGFFLLKILEALNEDKNHTFGLMPKDGRWHDDPAKVIDKAQNYMLIMLDMDDLRLNVDQWKSLPTWNPLAQTIIVLLKTFDTIKEKDEFVRRVFEELLADGILFVNILFRMTSTLNKMAVETWFPYYDKGCARFVDNIYKIGECIVSEKMNRLTGISEKTWKIYEFNEEKYPKIPKIFNNCPLIISTFVWEPFVVGNEKIETGLEILMIKTIAQQMDIKLQFNIINDDLVTAKISGDNQTGIYSDVLQKKADLMLGGLYENPISRKLVSPSIPYYQDDITWCVAKAKFAQTWLNVFIIFNLTTWFIIIFTLVASSVFLYAIAYFTKQTKENFTWVFLITVTLSTGQYGHYWPNRSSIRFFLIILYFYGLHINTAYHSSLINVLTNPRYEDQIKTMEMAIEAGLTFEVNVNTMEFFNSKGDWISKYLLSNHKLCRNIDKCFKKIKKDRKVAVALSRAHALNNPFRFIEDEDFFCFPVSDDVVIYSVVMMFRRFHHLLADINKKIRTISESGLLTKWQKDSQSEGDNEVEDSSDAVGHGSVKMVLRVEHVEGAFLLVLLGLATGFLVFLVELSIFYIRKKYKIIMKRRNEKKNIRK</sequence>
<feature type="non-terminal residue" evidence="9">
    <location>
        <position position="1"/>
    </location>
</feature>
<dbReference type="GO" id="GO:0005886">
    <property type="term" value="C:plasma membrane"/>
    <property type="evidence" value="ECO:0007669"/>
    <property type="project" value="UniProtKB-SubCell"/>
</dbReference>
<evidence type="ECO:0000256" key="7">
    <source>
        <dbReference type="ARBA" id="ARBA00023180"/>
    </source>
</evidence>
<feature type="transmembrane region" description="Helical" evidence="8">
    <location>
        <begin position="597"/>
        <end position="621"/>
    </location>
</feature>
<dbReference type="Gene3D" id="3.40.190.10">
    <property type="entry name" value="Periplasmic binding protein-like II"/>
    <property type="match status" value="1"/>
</dbReference>
<comment type="subcellular location">
    <subcellularLocation>
        <location evidence="1">Cell membrane</location>
        <topology evidence="1">Multi-pass membrane protein</topology>
    </subcellularLocation>
</comment>